<organism evidence="7 8">
    <name type="scientific">Sphaeroforma arctica JP610</name>
    <dbReference type="NCBI Taxonomy" id="667725"/>
    <lineage>
        <taxon>Eukaryota</taxon>
        <taxon>Ichthyosporea</taxon>
        <taxon>Ichthyophonida</taxon>
        <taxon>Sphaeroforma</taxon>
    </lineage>
</organism>
<protein>
    <recommendedName>
        <fullName evidence="6">PHD-type domain-containing protein</fullName>
    </recommendedName>
</protein>
<reference evidence="7 8" key="1">
    <citation type="submission" date="2011-02" db="EMBL/GenBank/DDBJ databases">
        <title>The Genome Sequence of Sphaeroforma arctica JP610.</title>
        <authorList>
            <consortium name="The Broad Institute Genome Sequencing Platform"/>
            <person name="Russ C."/>
            <person name="Cuomo C."/>
            <person name="Young S.K."/>
            <person name="Zeng Q."/>
            <person name="Gargeya S."/>
            <person name="Alvarado L."/>
            <person name="Berlin A."/>
            <person name="Chapman S.B."/>
            <person name="Chen Z."/>
            <person name="Freedman E."/>
            <person name="Gellesch M."/>
            <person name="Goldberg J."/>
            <person name="Griggs A."/>
            <person name="Gujja S."/>
            <person name="Heilman E."/>
            <person name="Heiman D."/>
            <person name="Howarth C."/>
            <person name="Mehta T."/>
            <person name="Neiman D."/>
            <person name="Pearson M."/>
            <person name="Roberts A."/>
            <person name="Saif S."/>
            <person name="Shea T."/>
            <person name="Shenoy N."/>
            <person name="Sisk P."/>
            <person name="Stolte C."/>
            <person name="Sykes S."/>
            <person name="White J."/>
            <person name="Yandava C."/>
            <person name="Burger G."/>
            <person name="Gray M.W."/>
            <person name="Holland P.W.H."/>
            <person name="King N."/>
            <person name="Lang F.B.F."/>
            <person name="Roger A.J."/>
            <person name="Ruiz-Trillo I."/>
            <person name="Haas B."/>
            <person name="Nusbaum C."/>
            <person name="Birren B."/>
        </authorList>
    </citation>
    <scope>NUCLEOTIDE SEQUENCE [LARGE SCALE GENOMIC DNA]</scope>
    <source>
        <strain evidence="7 8">JP610</strain>
    </source>
</reference>
<proteinExistence type="predicted"/>
<evidence type="ECO:0000313" key="7">
    <source>
        <dbReference type="EMBL" id="KNC75998.1"/>
    </source>
</evidence>
<dbReference type="GeneID" id="25911995"/>
<evidence type="ECO:0000256" key="2">
    <source>
        <dbReference type="ARBA" id="ARBA00022723"/>
    </source>
</evidence>
<evidence type="ECO:0000256" key="5">
    <source>
        <dbReference type="ARBA" id="ARBA00023242"/>
    </source>
</evidence>
<evidence type="ECO:0000256" key="3">
    <source>
        <dbReference type="ARBA" id="ARBA00022771"/>
    </source>
</evidence>
<dbReference type="GO" id="GO:0005634">
    <property type="term" value="C:nucleus"/>
    <property type="evidence" value="ECO:0007669"/>
    <property type="project" value="UniProtKB-SubCell"/>
</dbReference>
<keyword evidence="2" id="KW-0479">Metal-binding</keyword>
<dbReference type="Proteomes" id="UP000054560">
    <property type="component" value="Unassembled WGS sequence"/>
</dbReference>
<keyword evidence="5" id="KW-0539">Nucleus</keyword>
<evidence type="ECO:0000313" key="8">
    <source>
        <dbReference type="Proteomes" id="UP000054560"/>
    </source>
</evidence>
<evidence type="ECO:0000256" key="4">
    <source>
        <dbReference type="ARBA" id="ARBA00022833"/>
    </source>
</evidence>
<dbReference type="STRING" id="667725.A0A0L0FIZ1"/>
<evidence type="ECO:0000259" key="6">
    <source>
        <dbReference type="PROSITE" id="PS51533"/>
    </source>
</evidence>
<dbReference type="GO" id="GO:0008270">
    <property type="term" value="F:zinc ion binding"/>
    <property type="evidence" value="ECO:0007669"/>
    <property type="project" value="UniProtKB-KW"/>
</dbReference>
<feature type="non-terminal residue" evidence="7">
    <location>
        <position position="233"/>
    </location>
</feature>
<dbReference type="OrthoDB" id="641149at2759"/>
<dbReference type="EMBL" id="KQ243313">
    <property type="protein sequence ID" value="KNC75998.1"/>
    <property type="molecule type" value="Genomic_DNA"/>
</dbReference>
<sequence>MGVEFITDVGSGSKIEPTPIHSTNTVIPHTQRASNMGGLHVLDERHSTRTDVDTHIAVSNNDDTNISILPVKRPNKRATLIPGKVTACNLLSRSDGGGGSHLAGTTSVSVNKDDTVYEADLSEELGDVLEAILCVWQCIACGHLFENADTDEVERPKVHPCTVDPNVRLACCKTCYKAVKNMQFTVDDEGMENECQVCGDCGDIFLCSKCPRGVCQLCIARNMDHETQALVQD</sequence>
<keyword evidence="8" id="KW-1185">Reference proteome</keyword>
<comment type="subcellular location">
    <subcellularLocation>
        <location evidence="1">Nucleus</location>
    </subcellularLocation>
</comment>
<dbReference type="InterPro" id="IPR025766">
    <property type="entry name" value="ADD"/>
</dbReference>
<gene>
    <name evidence="7" type="ORF">SARC_11491</name>
</gene>
<keyword evidence="3" id="KW-0863">Zinc-finger</keyword>
<name>A0A0L0FIZ1_9EUKA</name>
<dbReference type="PROSITE" id="PS51533">
    <property type="entry name" value="ADD"/>
    <property type="match status" value="1"/>
</dbReference>
<evidence type="ECO:0000256" key="1">
    <source>
        <dbReference type="ARBA" id="ARBA00004123"/>
    </source>
</evidence>
<dbReference type="AlphaFoldDB" id="A0A0L0FIZ1"/>
<feature type="domain" description="PHD-type" evidence="6">
    <location>
        <begin position="126"/>
        <end position="233"/>
    </location>
</feature>
<accession>A0A0L0FIZ1</accession>
<dbReference type="RefSeq" id="XP_014149900.1">
    <property type="nucleotide sequence ID" value="XM_014294425.1"/>
</dbReference>
<keyword evidence="4" id="KW-0862">Zinc</keyword>